<accession>A0A6N2N568</accession>
<evidence type="ECO:0000313" key="4">
    <source>
        <dbReference type="EMBL" id="VFU59762.1"/>
    </source>
</evidence>
<evidence type="ECO:0000256" key="3">
    <source>
        <dbReference type="ARBA" id="ARBA00023268"/>
    </source>
</evidence>
<dbReference type="SUPFAM" id="SSF52096">
    <property type="entry name" value="ClpP/crotonase"/>
    <property type="match status" value="1"/>
</dbReference>
<name>A0A6N2N568_SALVM</name>
<dbReference type="PANTHER" id="PTHR23309">
    <property type="entry name" value="3-HYDROXYACYL-COA DEHYROGENASE"/>
    <property type="match status" value="1"/>
</dbReference>
<evidence type="ECO:0008006" key="5">
    <source>
        <dbReference type="Google" id="ProtNLM"/>
    </source>
</evidence>
<evidence type="ECO:0000256" key="1">
    <source>
        <dbReference type="ARBA" id="ARBA00023235"/>
    </source>
</evidence>
<protein>
    <recommendedName>
        <fullName evidence="5">3-hydroxyacyl-CoA dehydrogenase NAD binding domain-containing protein</fullName>
    </recommendedName>
</protein>
<keyword evidence="2" id="KW-0456">Lyase</keyword>
<dbReference type="EMBL" id="CAADRP010002040">
    <property type="protein sequence ID" value="VFU59762.1"/>
    <property type="molecule type" value="Genomic_DNA"/>
</dbReference>
<keyword evidence="1" id="KW-0413">Isomerase</keyword>
<evidence type="ECO:0000256" key="2">
    <source>
        <dbReference type="ARBA" id="ARBA00023239"/>
    </source>
</evidence>
<dbReference type="GO" id="GO:0006635">
    <property type="term" value="P:fatty acid beta-oxidation"/>
    <property type="evidence" value="ECO:0007669"/>
    <property type="project" value="TreeGrafter"/>
</dbReference>
<dbReference type="GO" id="GO:0016853">
    <property type="term" value="F:isomerase activity"/>
    <property type="evidence" value="ECO:0007669"/>
    <property type="project" value="UniProtKB-KW"/>
</dbReference>
<dbReference type="InterPro" id="IPR029045">
    <property type="entry name" value="ClpP/crotonase-like_dom_sf"/>
</dbReference>
<dbReference type="GO" id="GO:0003857">
    <property type="term" value="F:(3S)-3-hydroxyacyl-CoA dehydrogenase (NAD+) activity"/>
    <property type="evidence" value="ECO:0007669"/>
    <property type="project" value="TreeGrafter"/>
</dbReference>
<dbReference type="InterPro" id="IPR001753">
    <property type="entry name" value="Enoyl-CoA_hydra/iso"/>
</dbReference>
<dbReference type="PANTHER" id="PTHR23309:SF9">
    <property type="entry name" value="PEROXISOMAL FATTY ACID BETA-OXIDATION MULTIFUNCTIONAL PROTEIN MFP2"/>
    <property type="match status" value="1"/>
</dbReference>
<dbReference type="Pfam" id="PF00378">
    <property type="entry name" value="ECH_1"/>
    <property type="match status" value="1"/>
</dbReference>
<dbReference type="GO" id="GO:0016829">
    <property type="term" value="F:lyase activity"/>
    <property type="evidence" value="ECO:0007669"/>
    <property type="project" value="UniProtKB-KW"/>
</dbReference>
<dbReference type="AlphaFoldDB" id="A0A6N2N568"/>
<dbReference type="GO" id="GO:0005777">
    <property type="term" value="C:peroxisome"/>
    <property type="evidence" value="ECO:0007669"/>
    <property type="project" value="TreeGrafter"/>
</dbReference>
<gene>
    <name evidence="4" type="ORF">SVIM_LOCUS440687</name>
</gene>
<proteinExistence type="predicted"/>
<reference evidence="4" key="1">
    <citation type="submission" date="2019-03" db="EMBL/GenBank/DDBJ databases">
        <authorList>
            <person name="Mank J."/>
            <person name="Almeida P."/>
        </authorList>
    </citation>
    <scope>NUCLEOTIDE SEQUENCE</scope>
    <source>
        <strain evidence="4">78183</strain>
    </source>
</reference>
<keyword evidence="3" id="KW-0511">Multifunctional enzyme</keyword>
<sequence length="91" mass="9784">MESSNRAKRKTLMGVGADGVAIITINNPPLNLLSVDVMFSLKENTEEALQRDDVKAIVITGSNGKFSGGFDVTAFGRKGRTTLLSVLFQQP</sequence>
<organism evidence="4">
    <name type="scientific">Salix viminalis</name>
    <name type="common">Common osier</name>
    <name type="synonym">Basket willow</name>
    <dbReference type="NCBI Taxonomy" id="40686"/>
    <lineage>
        <taxon>Eukaryota</taxon>
        <taxon>Viridiplantae</taxon>
        <taxon>Streptophyta</taxon>
        <taxon>Embryophyta</taxon>
        <taxon>Tracheophyta</taxon>
        <taxon>Spermatophyta</taxon>
        <taxon>Magnoliopsida</taxon>
        <taxon>eudicotyledons</taxon>
        <taxon>Gunneridae</taxon>
        <taxon>Pentapetalae</taxon>
        <taxon>rosids</taxon>
        <taxon>fabids</taxon>
        <taxon>Malpighiales</taxon>
        <taxon>Salicaceae</taxon>
        <taxon>Saliceae</taxon>
        <taxon>Salix</taxon>
    </lineage>
</organism>
<dbReference type="Gene3D" id="3.90.226.10">
    <property type="entry name" value="2-enoyl-CoA Hydratase, Chain A, domain 1"/>
    <property type="match status" value="1"/>
</dbReference>